<dbReference type="AlphaFoldDB" id="A0A7Z0IL77"/>
<keyword evidence="2 3" id="KW-0456">Lyase</keyword>
<dbReference type="EC" id="4.2.1.-" evidence="3"/>
<dbReference type="Pfam" id="PF07286">
    <property type="entry name" value="D-Glu_cyclase"/>
    <property type="match status" value="1"/>
</dbReference>
<evidence type="ECO:0000256" key="3">
    <source>
        <dbReference type="HAMAP-Rule" id="MF_01830"/>
    </source>
</evidence>
<dbReference type="InterPro" id="IPR009906">
    <property type="entry name" value="D-Glu_cyclase"/>
</dbReference>
<evidence type="ECO:0000256" key="1">
    <source>
        <dbReference type="ARBA" id="ARBA00007896"/>
    </source>
</evidence>
<dbReference type="InterPro" id="IPR016938">
    <property type="entry name" value="UPF0317"/>
</dbReference>
<evidence type="ECO:0000313" key="5">
    <source>
        <dbReference type="Proteomes" id="UP000527616"/>
    </source>
</evidence>
<dbReference type="GO" id="GO:0016829">
    <property type="term" value="F:lyase activity"/>
    <property type="evidence" value="ECO:0007669"/>
    <property type="project" value="UniProtKB-KW"/>
</dbReference>
<dbReference type="PANTHER" id="PTHR32022">
    <property type="entry name" value="D-GLUTAMATE CYCLASE, MITOCHONDRIAL"/>
    <property type="match status" value="1"/>
</dbReference>
<comment type="similarity">
    <text evidence="1 3">Belongs to the D-glutamate cyclase family.</text>
</comment>
<dbReference type="PANTHER" id="PTHR32022:SF10">
    <property type="entry name" value="D-GLUTAMATE CYCLASE, MITOCHONDRIAL"/>
    <property type="match status" value="1"/>
</dbReference>
<dbReference type="FunFam" id="3.30.2040.10:FF:000001">
    <property type="entry name" value="D-glutamate cyclase, mitochondrial"/>
    <property type="match status" value="1"/>
</dbReference>
<dbReference type="PIRSF" id="PIRSF029755">
    <property type="entry name" value="UCP029755"/>
    <property type="match status" value="1"/>
</dbReference>
<gene>
    <name evidence="4" type="ORF">GGQ54_001831</name>
</gene>
<dbReference type="InterPro" id="IPR038021">
    <property type="entry name" value="Putative_hydro-lyase"/>
</dbReference>
<proteinExistence type="inferred from homology"/>
<protein>
    <recommendedName>
        <fullName evidence="3">Putative hydro-lyase GGQ54_001831</fullName>
        <ecNumber evidence="3">4.2.1.-</ecNumber>
    </recommendedName>
</protein>
<name>A0A7Z0IL77_9ACTN</name>
<evidence type="ECO:0000313" key="4">
    <source>
        <dbReference type="EMBL" id="NYI71271.1"/>
    </source>
</evidence>
<accession>A0A7Z0IL77</accession>
<evidence type="ECO:0000256" key="2">
    <source>
        <dbReference type="ARBA" id="ARBA00023239"/>
    </source>
</evidence>
<dbReference type="Gene3D" id="3.40.1640.10">
    <property type="entry name" value="PSTPO5379-like"/>
    <property type="match status" value="1"/>
</dbReference>
<reference evidence="4 5" key="1">
    <citation type="submission" date="2020-07" db="EMBL/GenBank/DDBJ databases">
        <title>Sequencing the genomes of 1000 actinobacteria strains.</title>
        <authorList>
            <person name="Klenk H.-P."/>
        </authorList>
    </citation>
    <scope>NUCLEOTIDE SEQUENCE [LARGE SCALE GENOMIC DNA]</scope>
    <source>
        <strain evidence="4 5">DSM 103164</strain>
    </source>
</reference>
<dbReference type="HAMAP" id="MF_01830">
    <property type="entry name" value="Hydro_lyase"/>
    <property type="match status" value="1"/>
</dbReference>
<dbReference type="Proteomes" id="UP000527616">
    <property type="component" value="Unassembled WGS sequence"/>
</dbReference>
<comment type="caution">
    <text evidence="4">The sequence shown here is derived from an EMBL/GenBank/DDBJ whole genome shotgun (WGS) entry which is preliminary data.</text>
</comment>
<dbReference type="SUPFAM" id="SSF160920">
    <property type="entry name" value="PSTPO5379-like"/>
    <property type="match status" value="1"/>
</dbReference>
<dbReference type="Gene3D" id="3.30.2040.10">
    <property type="entry name" value="PSTPO5379-like domain"/>
    <property type="match status" value="1"/>
</dbReference>
<sequence>MIIPDADSTPARARSAYRAGLVAPTAGIARGYAQANLIALPADQADDFRAFARANPRPCPLLDETAPGAVTSALAGDDLDLRTDLPGYRIWRDGELVAEVGDASAAWSERDDLVAFLIGCSFTFEFALLAAGVPVRHITAGRSVPMYATTVPCTPAGRFHGPLVVSLRGIPADRVDDAIAISGRYPAVHGAPMHVGDPGALGIADLDHPDFGDAPILEPGDVPVFWGCGVTPQAAVLASRPAFAITHSPGHMLITDTPDSAYLEPPLQQEVR</sequence>
<keyword evidence="5" id="KW-1185">Reference proteome</keyword>
<dbReference type="EMBL" id="JACBZS010000001">
    <property type="protein sequence ID" value="NYI71271.1"/>
    <property type="molecule type" value="Genomic_DNA"/>
</dbReference>
<organism evidence="4 5">
    <name type="scientific">Naumannella cuiyingiana</name>
    <dbReference type="NCBI Taxonomy" id="1347891"/>
    <lineage>
        <taxon>Bacteria</taxon>
        <taxon>Bacillati</taxon>
        <taxon>Actinomycetota</taxon>
        <taxon>Actinomycetes</taxon>
        <taxon>Propionibacteriales</taxon>
        <taxon>Propionibacteriaceae</taxon>
        <taxon>Naumannella</taxon>
    </lineage>
</organism>
<dbReference type="RefSeq" id="WP_343045912.1">
    <property type="nucleotide sequence ID" value="NZ_JACBZS010000001.1"/>
</dbReference>
<dbReference type="NCBIfam" id="NF003969">
    <property type="entry name" value="PRK05463.1"/>
    <property type="match status" value="1"/>
</dbReference>